<evidence type="ECO:0000313" key="2">
    <source>
        <dbReference type="Proteomes" id="UP000518266"/>
    </source>
</evidence>
<dbReference type="GO" id="GO:2000042">
    <property type="term" value="P:negative regulation of double-strand break repair via homologous recombination"/>
    <property type="evidence" value="ECO:0007669"/>
    <property type="project" value="TreeGrafter"/>
</dbReference>
<proteinExistence type="predicted"/>
<gene>
    <name evidence="1" type="ORF">F7725_003027</name>
</gene>
<dbReference type="GO" id="GO:0043007">
    <property type="term" value="P:maintenance of rDNA"/>
    <property type="evidence" value="ECO:0007669"/>
    <property type="project" value="TreeGrafter"/>
</dbReference>
<dbReference type="Proteomes" id="UP000518266">
    <property type="component" value="Unassembled WGS sequence"/>
</dbReference>
<keyword evidence="2" id="KW-1185">Reference proteome</keyword>
<dbReference type="Gene3D" id="2.40.50.140">
    <property type="entry name" value="Nucleic acid-binding proteins"/>
    <property type="match status" value="1"/>
</dbReference>
<dbReference type="OrthoDB" id="10024265at2759"/>
<dbReference type="EMBL" id="JAAKFY010000014">
    <property type="protein sequence ID" value="KAF3845949.1"/>
    <property type="molecule type" value="Genomic_DNA"/>
</dbReference>
<comment type="caution">
    <text evidence="1">The sequence shown here is derived from an EMBL/GenBank/DDBJ whole genome shotgun (WGS) entry which is preliminary data.</text>
</comment>
<evidence type="ECO:0000313" key="1">
    <source>
        <dbReference type="EMBL" id="KAF3845949.1"/>
    </source>
</evidence>
<accession>A0A7J5YAZ3</accession>
<protein>
    <submittedName>
        <fullName evidence="1">Uncharacterized protein</fullName>
    </submittedName>
</protein>
<reference evidence="1 2" key="1">
    <citation type="submission" date="2020-03" db="EMBL/GenBank/DDBJ databases">
        <title>Dissostichus mawsoni Genome sequencing and assembly.</title>
        <authorList>
            <person name="Park H."/>
        </authorList>
    </citation>
    <scope>NUCLEOTIDE SEQUENCE [LARGE SCALE GENOMIC DNA]</scope>
    <source>
        <strain evidence="1">DM0001</strain>
        <tissue evidence="1">Muscle</tissue>
    </source>
</reference>
<dbReference type="PANTHER" id="PTHR33962">
    <property type="entry name" value="RECQ-MEDIATED GENOME INSTABILITY PROTEIN 2 RMI2"/>
    <property type="match status" value="1"/>
</dbReference>
<dbReference type="InterPro" id="IPR012340">
    <property type="entry name" value="NA-bd_OB-fold"/>
</dbReference>
<dbReference type="GO" id="GO:0006281">
    <property type="term" value="P:DNA repair"/>
    <property type="evidence" value="ECO:0007669"/>
    <property type="project" value="TreeGrafter"/>
</dbReference>
<sequence>MNNTLKTTVDRKRPPPVKVLSGQLRTAVSQPADSGEGYVIRPGRGRSLQVSLVWMQGTVLEVQLDRNTLLLMDETGTFAVQGVNNIPKGKPCLSQGRLPEPVIRAVKMADLSALAALHRRMWKLEVEDLQQIRENQPPIRGPALNATPLKIMLPSDCFLCASEALLHSSSSVHVSLRNLSGHKVKRSAINPRDSATYTVLREEE</sequence>
<dbReference type="PANTHER" id="PTHR33962:SF1">
    <property type="entry name" value="RECQ-MEDIATED GENOME INSTABILITY PROTEIN 2"/>
    <property type="match status" value="1"/>
</dbReference>
<organism evidence="1 2">
    <name type="scientific">Dissostichus mawsoni</name>
    <name type="common">Antarctic cod</name>
    <dbReference type="NCBI Taxonomy" id="36200"/>
    <lineage>
        <taxon>Eukaryota</taxon>
        <taxon>Metazoa</taxon>
        <taxon>Chordata</taxon>
        <taxon>Craniata</taxon>
        <taxon>Vertebrata</taxon>
        <taxon>Euteleostomi</taxon>
        <taxon>Actinopterygii</taxon>
        <taxon>Neopterygii</taxon>
        <taxon>Teleostei</taxon>
        <taxon>Neoteleostei</taxon>
        <taxon>Acanthomorphata</taxon>
        <taxon>Eupercaria</taxon>
        <taxon>Perciformes</taxon>
        <taxon>Notothenioidei</taxon>
        <taxon>Nototheniidae</taxon>
        <taxon>Dissostichus</taxon>
    </lineage>
</organism>
<dbReference type="InterPro" id="IPR032245">
    <property type="entry name" value="RMI2"/>
</dbReference>
<name>A0A7J5YAZ3_DISMA</name>
<dbReference type="GO" id="GO:0016607">
    <property type="term" value="C:nuclear speck"/>
    <property type="evidence" value="ECO:0007669"/>
    <property type="project" value="TreeGrafter"/>
</dbReference>
<dbReference type="AlphaFoldDB" id="A0A7J5YAZ3"/>
<dbReference type="GO" id="GO:0033045">
    <property type="term" value="P:regulation of sister chromatid segregation"/>
    <property type="evidence" value="ECO:0007669"/>
    <property type="project" value="TreeGrafter"/>
</dbReference>
<dbReference type="GO" id="GO:0005829">
    <property type="term" value="C:cytosol"/>
    <property type="evidence" value="ECO:0007669"/>
    <property type="project" value="TreeGrafter"/>
</dbReference>
<dbReference type="Pfam" id="PF16100">
    <property type="entry name" value="RMI2"/>
    <property type="match status" value="1"/>
</dbReference>